<dbReference type="PANTHER" id="PTHR38445">
    <property type="entry name" value="HTH-TYPE TRANSCRIPTIONAL REPRESSOR YTRA"/>
    <property type="match status" value="1"/>
</dbReference>
<dbReference type="RefSeq" id="WP_215486491.1">
    <property type="nucleotide sequence ID" value="NZ_BAAAPJ010000003.1"/>
</dbReference>
<comment type="caution">
    <text evidence="5">The sequence shown here is derived from an EMBL/GenBank/DDBJ whole genome shotgun (WGS) entry which is preliminary data.</text>
</comment>
<keyword evidence="6" id="KW-1185">Reference proteome</keyword>
<dbReference type="InterPro" id="IPR036390">
    <property type="entry name" value="WH_DNA-bd_sf"/>
</dbReference>
<dbReference type="CDD" id="cd07377">
    <property type="entry name" value="WHTH_GntR"/>
    <property type="match status" value="1"/>
</dbReference>
<evidence type="ECO:0000313" key="5">
    <source>
        <dbReference type="EMBL" id="MBT8797236.1"/>
    </source>
</evidence>
<name>A0ABS5XS25_9MICO</name>
<dbReference type="InterPro" id="IPR036388">
    <property type="entry name" value="WH-like_DNA-bd_sf"/>
</dbReference>
<evidence type="ECO:0000256" key="3">
    <source>
        <dbReference type="ARBA" id="ARBA00023163"/>
    </source>
</evidence>
<dbReference type="SMART" id="SM00345">
    <property type="entry name" value="HTH_GNTR"/>
    <property type="match status" value="1"/>
</dbReference>
<keyword evidence="2" id="KW-0238">DNA-binding</keyword>
<dbReference type="EMBL" id="JAFLHG010000003">
    <property type="protein sequence ID" value="MBT8797236.1"/>
    <property type="molecule type" value="Genomic_DNA"/>
</dbReference>
<evidence type="ECO:0000256" key="1">
    <source>
        <dbReference type="ARBA" id="ARBA00023015"/>
    </source>
</evidence>
<dbReference type="Pfam" id="PF00392">
    <property type="entry name" value="GntR"/>
    <property type="match status" value="1"/>
</dbReference>
<evidence type="ECO:0000313" key="6">
    <source>
        <dbReference type="Proteomes" id="UP000740605"/>
    </source>
</evidence>
<dbReference type="InterPro" id="IPR000524">
    <property type="entry name" value="Tscrpt_reg_HTH_GntR"/>
</dbReference>
<protein>
    <submittedName>
        <fullName evidence="5">GntR family transcriptional regulator</fullName>
    </submittedName>
</protein>
<reference evidence="5 6" key="1">
    <citation type="submission" date="2021-03" db="EMBL/GenBank/DDBJ databases">
        <title>Microbacterium pauli sp. nov., isolated from microfiltered milk.</title>
        <authorList>
            <person name="Bellassi P."/>
            <person name="Fontana A."/>
            <person name="Callegari M.L."/>
            <person name="Lorenzo M."/>
            <person name="Cappa F."/>
        </authorList>
    </citation>
    <scope>NUCLEOTIDE SEQUENCE [LARGE SCALE GENOMIC DNA]</scope>
    <source>
        <strain evidence="5 6">DSM 18909</strain>
    </source>
</reference>
<feature type="domain" description="HTH gntR-type" evidence="4">
    <location>
        <begin position="11"/>
        <end position="79"/>
    </location>
</feature>
<gene>
    <name evidence="5" type="ORF">J0P97_04005</name>
</gene>
<organism evidence="5 6">
    <name type="scientific">Microbacterium flavum</name>
    <dbReference type="NCBI Taxonomy" id="415216"/>
    <lineage>
        <taxon>Bacteria</taxon>
        <taxon>Bacillati</taxon>
        <taxon>Actinomycetota</taxon>
        <taxon>Actinomycetes</taxon>
        <taxon>Micrococcales</taxon>
        <taxon>Microbacteriaceae</taxon>
        <taxon>Microbacterium</taxon>
    </lineage>
</organism>
<proteinExistence type="predicted"/>
<keyword evidence="3" id="KW-0804">Transcription</keyword>
<sequence length="141" mass="14920">MLIRTDPSRSAPLYTQIAASVRADAVAGRVHPGDRLPSAREVANALDVNLHTVLHAYQQLRDEGLVQMHRGRGAIVTDLAARLAGLQHDITALAAHARDSGLSPDALAALVRHAAELHPADPNPADIAADNLAVDLKEMSP</sequence>
<dbReference type="Gene3D" id="1.10.10.10">
    <property type="entry name" value="Winged helix-like DNA-binding domain superfamily/Winged helix DNA-binding domain"/>
    <property type="match status" value="1"/>
</dbReference>
<dbReference type="PROSITE" id="PS50949">
    <property type="entry name" value="HTH_GNTR"/>
    <property type="match status" value="1"/>
</dbReference>
<evidence type="ECO:0000259" key="4">
    <source>
        <dbReference type="PROSITE" id="PS50949"/>
    </source>
</evidence>
<keyword evidence="1" id="KW-0805">Transcription regulation</keyword>
<dbReference type="Proteomes" id="UP000740605">
    <property type="component" value="Unassembled WGS sequence"/>
</dbReference>
<evidence type="ECO:0000256" key="2">
    <source>
        <dbReference type="ARBA" id="ARBA00023125"/>
    </source>
</evidence>
<dbReference type="PANTHER" id="PTHR38445:SF7">
    <property type="entry name" value="GNTR-FAMILY TRANSCRIPTIONAL REGULATOR"/>
    <property type="match status" value="1"/>
</dbReference>
<dbReference type="SUPFAM" id="SSF46785">
    <property type="entry name" value="Winged helix' DNA-binding domain"/>
    <property type="match status" value="1"/>
</dbReference>
<accession>A0ABS5XS25</accession>